<comment type="caution">
    <text evidence="7">The sequence shown here is derived from an EMBL/GenBank/DDBJ whole genome shotgun (WGS) entry which is preliminary data.</text>
</comment>
<evidence type="ECO:0000256" key="1">
    <source>
        <dbReference type="ARBA" id="ARBA00022801"/>
    </source>
</evidence>
<gene>
    <name evidence="7" type="ORF">BLL52_2455</name>
</gene>
<reference evidence="7 8" key="1">
    <citation type="submission" date="2017-01" db="EMBL/GenBank/DDBJ databases">
        <title>Genome sequence of Rhodoferax antarcticus ANT.BR, a psychrophilic purple nonsulfur bacterium from an Antarctic microbial mat.</title>
        <authorList>
            <person name="Baker J."/>
            <person name="Riester C."/>
            <person name="Skinner B."/>
            <person name="Newell A."/>
            <person name="Swingley W."/>
            <person name="Madigan M."/>
            <person name="Jung D."/>
            <person name="Asao M."/>
            <person name="Chen M."/>
            <person name="Loughlin P."/>
            <person name="Pan H."/>
            <person name="Lin S."/>
            <person name="Li N."/>
            <person name="Shaw J."/>
            <person name="Prado M."/>
            <person name="Sherman C."/>
            <person name="Li X."/>
            <person name="Tang J."/>
            <person name="Blankenship R."/>
            <person name="Zhao T."/>
            <person name="Touchman J."/>
            <person name="Sattley M."/>
        </authorList>
    </citation>
    <scope>NUCLEOTIDE SEQUENCE [LARGE SCALE GENOMIC DNA]</scope>
    <source>
        <strain evidence="7 8">ANT.BR</strain>
    </source>
</reference>
<dbReference type="PANTHER" id="PTHR14226">
    <property type="entry name" value="NEUROPATHY TARGET ESTERASE/SWISS CHEESE D.MELANOGASTER"/>
    <property type="match status" value="1"/>
</dbReference>
<feature type="short sequence motif" description="GXSXG" evidence="4">
    <location>
        <begin position="88"/>
        <end position="92"/>
    </location>
</feature>
<evidence type="ECO:0000256" key="4">
    <source>
        <dbReference type="PROSITE-ProRule" id="PRU01161"/>
    </source>
</evidence>
<feature type="domain" description="PNPLA" evidence="6">
    <location>
        <begin position="57"/>
        <end position="215"/>
    </location>
</feature>
<dbReference type="SUPFAM" id="SSF52151">
    <property type="entry name" value="FabD/lysophospholipase-like"/>
    <property type="match status" value="1"/>
</dbReference>
<dbReference type="InterPro" id="IPR050301">
    <property type="entry name" value="NTE"/>
</dbReference>
<evidence type="ECO:0000256" key="3">
    <source>
        <dbReference type="ARBA" id="ARBA00023098"/>
    </source>
</evidence>
<evidence type="ECO:0000256" key="5">
    <source>
        <dbReference type="SAM" id="MobiDB-lite"/>
    </source>
</evidence>
<accession>A0A1Q8YDU2</accession>
<dbReference type="AlphaFoldDB" id="A0A1Q8YDU2"/>
<dbReference type="EMBL" id="MSYM01000013">
    <property type="protein sequence ID" value="OLP06224.1"/>
    <property type="molecule type" value="Genomic_DNA"/>
</dbReference>
<protein>
    <submittedName>
        <fullName evidence="7">Patatin-like phospholipase</fullName>
    </submittedName>
</protein>
<dbReference type="InterPro" id="IPR016035">
    <property type="entry name" value="Acyl_Trfase/lysoPLipase"/>
</dbReference>
<dbReference type="Gene3D" id="3.40.1090.10">
    <property type="entry name" value="Cytosolic phospholipase A2 catalytic domain"/>
    <property type="match status" value="1"/>
</dbReference>
<evidence type="ECO:0000256" key="2">
    <source>
        <dbReference type="ARBA" id="ARBA00022963"/>
    </source>
</evidence>
<sequence>MNRRGSLAALGCGAAAALGGCSLETEEERGGKPAQSPLADADTPAQVNTGRSYPLAWCFSSGGPRGFVHVGVLKALHELGLTPDLVVGSSVGALVGGLYAAGMPMAQMTALALEASVISLFRLNIMGPGWINVAGVADLVNDAAAGRRLQHFPTPFAAVALAQGSNTLIAFNWGNAGLAVQAACSIEGQLAPVRLRDQTYLDADLVSPMPVRLAKSLGAQRVLAIDASAYEDQAPPGAESYRESDLRKRALTEADARHADLVLHPEFGYYTGVSREYRERTIEAGYRQTLLQSKPLLRLHSSQ</sequence>
<keyword evidence="8" id="KW-1185">Reference proteome</keyword>
<keyword evidence="1 4" id="KW-0378">Hydrolase</keyword>
<feature type="region of interest" description="Disordered" evidence="5">
    <location>
        <begin position="26"/>
        <end position="46"/>
    </location>
</feature>
<dbReference type="STRING" id="81479.RA876_06420"/>
<dbReference type="PROSITE" id="PS51257">
    <property type="entry name" value="PROKAR_LIPOPROTEIN"/>
    <property type="match status" value="1"/>
</dbReference>
<dbReference type="GO" id="GO:0016042">
    <property type="term" value="P:lipid catabolic process"/>
    <property type="evidence" value="ECO:0007669"/>
    <property type="project" value="UniProtKB-UniRule"/>
</dbReference>
<keyword evidence="2 4" id="KW-0442">Lipid degradation</keyword>
<evidence type="ECO:0000313" key="8">
    <source>
        <dbReference type="Proteomes" id="UP000185911"/>
    </source>
</evidence>
<dbReference type="GO" id="GO:0016787">
    <property type="term" value="F:hydrolase activity"/>
    <property type="evidence" value="ECO:0007669"/>
    <property type="project" value="UniProtKB-UniRule"/>
</dbReference>
<keyword evidence="3 4" id="KW-0443">Lipid metabolism</keyword>
<dbReference type="RefSeq" id="WP_075586708.1">
    <property type="nucleotide sequence ID" value="NZ_MSYM01000013.1"/>
</dbReference>
<evidence type="ECO:0000259" key="6">
    <source>
        <dbReference type="PROSITE" id="PS51635"/>
    </source>
</evidence>
<dbReference type="PROSITE" id="PS51635">
    <property type="entry name" value="PNPLA"/>
    <property type="match status" value="1"/>
</dbReference>
<dbReference type="PANTHER" id="PTHR14226:SF29">
    <property type="entry name" value="NEUROPATHY TARGET ESTERASE SWS"/>
    <property type="match status" value="1"/>
</dbReference>
<name>A0A1Q8YDU2_9BURK</name>
<evidence type="ECO:0000313" key="7">
    <source>
        <dbReference type="EMBL" id="OLP06224.1"/>
    </source>
</evidence>
<feature type="active site" description="Nucleophile" evidence="4">
    <location>
        <position position="90"/>
    </location>
</feature>
<organism evidence="7 8">
    <name type="scientific">Rhodoferax antarcticus ANT.BR</name>
    <dbReference type="NCBI Taxonomy" id="1111071"/>
    <lineage>
        <taxon>Bacteria</taxon>
        <taxon>Pseudomonadati</taxon>
        <taxon>Pseudomonadota</taxon>
        <taxon>Betaproteobacteria</taxon>
        <taxon>Burkholderiales</taxon>
        <taxon>Comamonadaceae</taxon>
        <taxon>Rhodoferax</taxon>
    </lineage>
</organism>
<feature type="active site" description="Proton acceptor" evidence="4">
    <location>
        <position position="202"/>
    </location>
</feature>
<dbReference type="InterPro" id="IPR002641">
    <property type="entry name" value="PNPLA_dom"/>
</dbReference>
<proteinExistence type="predicted"/>
<dbReference type="Proteomes" id="UP000185911">
    <property type="component" value="Unassembled WGS sequence"/>
</dbReference>
<comment type="caution">
    <text evidence="4">Lacks conserved residue(s) required for the propagation of feature annotation.</text>
</comment>
<dbReference type="Pfam" id="PF01734">
    <property type="entry name" value="Patatin"/>
    <property type="match status" value="1"/>
</dbReference>